<dbReference type="AlphaFoldDB" id="Q1QFU8"/>
<dbReference type="HOGENOM" id="CLU_2554823_0_0_5"/>
<evidence type="ECO:0000313" key="3">
    <source>
        <dbReference type="Proteomes" id="UP000001953"/>
    </source>
</evidence>
<protein>
    <submittedName>
        <fullName evidence="2">Uncharacterized protein</fullName>
    </submittedName>
</protein>
<dbReference type="EMBL" id="CP000320">
    <property type="protein sequence ID" value="ABE64899.1"/>
    <property type="molecule type" value="Genomic_DNA"/>
</dbReference>
<feature type="compositionally biased region" description="Basic residues" evidence="1">
    <location>
        <begin position="34"/>
        <end position="47"/>
    </location>
</feature>
<evidence type="ECO:0000313" key="2">
    <source>
        <dbReference type="EMBL" id="ABE64899.1"/>
    </source>
</evidence>
<name>Q1QFU8_NITHX</name>
<evidence type="ECO:0000256" key="1">
    <source>
        <dbReference type="SAM" id="MobiDB-lite"/>
    </source>
</evidence>
<sequence length="82" mass="9203">MRCRHWGHGPFRGRQAPHDDVRVGRLNVYSGVRTSRHQPNKRGRRNCRPGEDIASPAVAAKPMHVIEQTALALMGEGDRARP</sequence>
<proteinExistence type="predicted"/>
<keyword evidence="3" id="KW-1185">Reference proteome</keyword>
<feature type="region of interest" description="Disordered" evidence="1">
    <location>
        <begin position="32"/>
        <end position="54"/>
    </location>
</feature>
<reference evidence="3" key="1">
    <citation type="submission" date="2006-03" db="EMBL/GenBank/DDBJ databases">
        <title>Complete sequence of plasmid 1 of Nitrobacter hamburgensis X14.</title>
        <authorList>
            <consortium name="US DOE Joint Genome Institute"/>
            <person name="Copeland A."/>
            <person name="Lucas S."/>
            <person name="Lapidus A."/>
            <person name="Barry K."/>
            <person name="Detter J.C."/>
            <person name="Glavina del Rio T."/>
            <person name="Hammon N."/>
            <person name="Israni S."/>
            <person name="Dalin E."/>
            <person name="Tice H."/>
            <person name="Pitluck S."/>
            <person name="Chain P."/>
            <person name="Malfatti S."/>
            <person name="Shin M."/>
            <person name="Vergez L."/>
            <person name="Schmutz J."/>
            <person name="Larimer F."/>
            <person name="Land M."/>
            <person name="Hauser L."/>
            <person name="Kyrpides N."/>
            <person name="Ivanova N."/>
            <person name="Ward B."/>
            <person name="Arp D."/>
            <person name="Klotz M."/>
            <person name="Stein L."/>
            <person name="O'Mullan G."/>
            <person name="Starkenburg S."/>
            <person name="Sayavedra L."/>
            <person name="Poret-Peterson A.T."/>
            <person name="Gentry M.E."/>
            <person name="Bruce D."/>
            <person name="Richardson P."/>
        </authorList>
    </citation>
    <scope>NUCLEOTIDE SEQUENCE [LARGE SCALE GENOMIC DNA]</scope>
    <source>
        <strain evidence="3">DSM 10229 / NCIMB 13809 / X14</strain>
        <plasmid evidence="3">Plasmid pNITHX1</plasmid>
    </source>
</reference>
<gene>
    <name evidence="2" type="ordered locus">Nham_4298</name>
</gene>
<geneLocation type="plasmid" evidence="3">
    <name>pNITHX1</name>
</geneLocation>
<dbReference type="KEGG" id="nha:Nham_4298"/>
<organism evidence="2 3">
    <name type="scientific">Nitrobacter hamburgensis (strain DSM 10229 / NCIMB 13809 / X14)</name>
    <dbReference type="NCBI Taxonomy" id="323097"/>
    <lineage>
        <taxon>Bacteria</taxon>
        <taxon>Pseudomonadati</taxon>
        <taxon>Pseudomonadota</taxon>
        <taxon>Alphaproteobacteria</taxon>
        <taxon>Hyphomicrobiales</taxon>
        <taxon>Nitrobacteraceae</taxon>
        <taxon>Nitrobacter</taxon>
    </lineage>
</organism>
<accession>Q1QFU8</accession>
<dbReference type="Proteomes" id="UP000001953">
    <property type="component" value="Plasmid 1"/>
</dbReference>
<keyword evidence="2" id="KW-0614">Plasmid</keyword>